<evidence type="ECO:0000256" key="2">
    <source>
        <dbReference type="ARBA" id="ARBA00007353"/>
    </source>
</evidence>
<evidence type="ECO:0000256" key="8">
    <source>
        <dbReference type="ARBA" id="ARBA00048968"/>
    </source>
</evidence>
<evidence type="ECO:0000256" key="9">
    <source>
        <dbReference type="ARBA" id="ARBA00049893"/>
    </source>
</evidence>
<keyword evidence="12" id="KW-1185">Reference proteome</keyword>
<dbReference type="Gene3D" id="3.60.140.10">
    <property type="entry name" value="CNF1/YfiH-like putative cysteine hydrolases"/>
    <property type="match status" value="1"/>
</dbReference>
<keyword evidence="6" id="KW-0862">Zinc</keyword>
<protein>
    <recommendedName>
        <fullName evidence="10">Purine nucleoside phosphorylase</fullName>
    </recommendedName>
</protein>
<comment type="catalytic activity">
    <reaction evidence="7">
        <text>adenosine + H2O + H(+) = inosine + NH4(+)</text>
        <dbReference type="Rhea" id="RHEA:24408"/>
        <dbReference type="ChEBI" id="CHEBI:15377"/>
        <dbReference type="ChEBI" id="CHEBI:15378"/>
        <dbReference type="ChEBI" id="CHEBI:16335"/>
        <dbReference type="ChEBI" id="CHEBI:17596"/>
        <dbReference type="ChEBI" id="CHEBI:28938"/>
        <dbReference type="EC" id="3.5.4.4"/>
    </reaction>
    <physiologicalReaction direction="left-to-right" evidence="7">
        <dbReference type="Rhea" id="RHEA:24409"/>
    </physiologicalReaction>
</comment>
<dbReference type="Pfam" id="PF02578">
    <property type="entry name" value="Cu-oxidase_4"/>
    <property type="match status" value="1"/>
</dbReference>
<evidence type="ECO:0000256" key="4">
    <source>
        <dbReference type="ARBA" id="ARBA00022723"/>
    </source>
</evidence>
<dbReference type="PANTHER" id="PTHR30616:SF2">
    <property type="entry name" value="PURINE NUCLEOSIDE PHOSPHORYLASE LACC1"/>
    <property type="match status" value="1"/>
</dbReference>
<dbReference type="InterPro" id="IPR038371">
    <property type="entry name" value="Cu_polyphenol_OxRdtase_sf"/>
</dbReference>
<comment type="similarity">
    <text evidence="2 10">Belongs to the purine nucleoside phosphorylase YfiH/LACC1 family.</text>
</comment>
<evidence type="ECO:0000256" key="10">
    <source>
        <dbReference type="RuleBase" id="RU361274"/>
    </source>
</evidence>
<organism evidence="11 12">
    <name type="scientific">Asaia krungthepensis NRIC 0535</name>
    <dbReference type="NCBI Taxonomy" id="1307925"/>
    <lineage>
        <taxon>Bacteria</taxon>
        <taxon>Pseudomonadati</taxon>
        <taxon>Pseudomonadota</taxon>
        <taxon>Alphaproteobacteria</taxon>
        <taxon>Acetobacterales</taxon>
        <taxon>Acetobacteraceae</taxon>
        <taxon>Asaia</taxon>
    </lineage>
</organism>
<dbReference type="InterPro" id="IPR011324">
    <property type="entry name" value="Cytotoxic_necrot_fac-like_cat"/>
</dbReference>
<comment type="catalytic activity">
    <reaction evidence="1">
        <text>inosine + phosphate = alpha-D-ribose 1-phosphate + hypoxanthine</text>
        <dbReference type="Rhea" id="RHEA:27646"/>
        <dbReference type="ChEBI" id="CHEBI:17368"/>
        <dbReference type="ChEBI" id="CHEBI:17596"/>
        <dbReference type="ChEBI" id="CHEBI:43474"/>
        <dbReference type="ChEBI" id="CHEBI:57720"/>
        <dbReference type="EC" id="2.4.2.1"/>
    </reaction>
    <physiologicalReaction direction="left-to-right" evidence="1">
        <dbReference type="Rhea" id="RHEA:27647"/>
    </physiologicalReaction>
</comment>
<dbReference type="Proteomes" id="UP001062776">
    <property type="component" value="Unassembled WGS sequence"/>
</dbReference>
<evidence type="ECO:0000256" key="1">
    <source>
        <dbReference type="ARBA" id="ARBA00000553"/>
    </source>
</evidence>
<evidence type="ECO:0000256" key="3">
    <source>
        <dbReference type="ARBA" id="ARBA00022679"/>
    </source>
</evidence>
<comment type="catalytic activity">
    <reaction evidence="8">
        <text>adenosine + phosphate = alpha-D-ribose 1-phosphate + adenine</text>
        <dbReference type="Rhea" id="RHEA:27642"/>
        <dbReference type="ChEBI" id="CHEBI:16335"/>
        <dbReference type="ChEBI" id="CHEBI:16708"/>
        <dbReference type="ChEBI" id="CHEBI:43474"/>
        <dbReference type="ChEBI" id="CHEBI:57720"/>
        <dbReference type="EC" id="2.4.2.1"/>
    </reaction>
    <physiologicalReaction direction="left-to-right" evidence="8">
        <dbReference type="Rhea" id="RHEA:27643"/>
    </physiologicalReaction>
</comment>
<keyword evidence="3" id="KW-0808">Transferase</keyword>
<dbReference type="NCBIfam" id="TIGR00726">
    <property type="entry name" value="peptidoglycan editing factor PgeF"/>
    <property type="match status" value="1"/>
</dbReference>
<evidence type="ECO:0000313" key="11">
    <source>
        <dbReference type="EMBL" id="GBQ90251.1"/>
    </source>
</evidence>
<evidence type="ECO:0000256" key="7">
    <source>
        <dbReference type="ARBA" id="ARBA00047989"/>
    </source>
</evidence>
<keyword evidence="5" id="KW-0378">Hydrolase</keyword>
<dbReference type="InterPro" id="IPR003730">
    <property type="entry name" value="Cu_polyphenol_OxRdtase"/>
</dbReference>
<evidence type="ECO:0000256" key="6">
    <source>
        <dbReference type="ARBA" id="ARBA00022833"/>
    </source>
</evidence>
<dbReference type="PANTHER" id="PTHR30616">
    <property type="entry name" value="UNCHARACTERIZED PROTEIN YFIH"/>
    <property type="match status" value="1"/>
</dbReference>
<gene>
    <name evidence="11" type="ORF">AA0535_1992</name>
</gene>
<dbReference type="EMBL" id="BAPV01000020">
    <property type="protein sequence ID" value="GBQ90251.1"/>
    <property type="molecule type" value="Genomic_DNA"/>
</dbReference>
<comment type="caution">
    <text evidence="11">The sequence shown here is derived from an EMBL/GenBank/DDBJ whole genome shotgun (WGS) entry which is preliminary data.</text>
</comment>
<dbReference type="CDD" id="cd16833">
    <property type="entry name" value="YfiH"/>
    <property type="match status" value="1"/>
</dbReference>
<proteinExistence type="inferred from homology"/>
<name>A0ABQ0Q404_9PROT</name>
<sequence>MADQAPRGWVLQSDPLAFLRHGFFTRRGGVSPAPYDTLNCSLASADDAGNIAQNRGRVAGFLGVGSGALLGLTQTHSADVVVMTRDTPVWQTGRGPKADALVSDREDLALGVITADCGPVLFASTDGRVVGAAHAGWRGAVGGVLEATIEAMARLGAGEIIASVGPCIAQNSYEVGAEMRDSVLAVSPEAGDFFAAGLRPGHYQFDLSGYCLHRLRRAGLRRVSRLGLDTLPDVARFFSHRRRTLAGGGAIGHQISAIRAGSLGG</sequence>
<accession>A0ABQ0Q404</accession>
<evidence type="ECO:0000313" key="12">
    <source>
        <dbReference type="Proteomes" id="UP001062776"/>
    </source>
</evidence>
<dbReference type="RefSeq" id="WP_264815902.1">
    <property type="nucleotide sequence ID" value="NZ_BAPV01000020.1"/>
</dbReference>
<keyword evidence="4" id="KW-0479">Metal-binding</keyword>
<reference evidence="11" key="1">
    <citation type="submission" date="2013-04" db="EMBL/GenBank/DDBJ databases">
        <title>The genome sequencing project of 58 acetic acid bacteria.</title>
        <authorList>
            <person name="Okamoto-Kainuma A."/>
            <person name="Ishikawa M."/>
            <person name="Umino S."/>
            <person name="Koizumi Y."/>
            <person name="Shiwa Y."/>
            <person name="Yoshikawa H."/>
            <person name="Matsutani M."/>
            <person name="Matsushita K."/>
        </authorList>
    </citation>
    <scope>NUCLEOTIDE SEQUENCE</scope>
    <source>
        <strain evidence="11">NRIC 0535</strain>
    </source>
</reference>
<comment type="catalytic activity">
    <reaction evidence="9">
        <text>S-methyl-5'-thioadenosine + phosphate = 5-(methylsulfanyl)-alpha-D-ribose 1-phosphate + adenine</text>
        <dbReference type="Rhea" id="RHEA:11852"/>
        <dbReference type="ChEBI" id="CHEBI:16708"/>
        <dbReference type="ChEBI" id="CHEBI:17509"/>
        <dbReference type="ChEBI" id="CHEBI:43474"/>
        <dbReference type="ChEBI" id="CHEBI:58533"/>
        <dbReference type="EC" id="2.4.2.28"/>
    </reaction>
    <physiologicalReaction direction="left-to-right" evidence="9">
        <dbReference type="Rhea" id="RHEA:11853"/>
    </physiologicalReaction>
</comment>
<evidence type="ECO:0000256" key="5">
    <source>
        <dbReference type="ARBA" id="ARBA00022801"/>
    </source>
</evidence>
<dbReference type="SUPFAM" id="SSF64438">
    <property type="entry name" value="CNF1/YfiH-like putative cysteine hydrolases"/>
    <property type="match status" value="1"/>
</dbReference>